<dbReference type="Pfam" id="PF01230">
    <property type="entry name" value="HIT"/>
    <property type="match status" value="1"/>
</dbReference>
<dbReference type="InterPro" id="IPR036265">
    <property type="entry name" value="HIT-like_sf"/>
</dbReference>
<evidence type="ECO:0000256" key="3">
    <source>
        <dbReference type="PROSITE-ProRule" id="PRU00464"/>
    </source>
</evidence>
<name>A0A0G0BS22_9BACT</name>
<dbReference type="GO" id="GO:0006790">
    <property type="term" value="P:sulfur compound metabolic process"/>
    <property type="evidence" value="ECO:0007669"/>
    <property type="project" value="TreeGrafter"/>
</dbReference>
<dbReference type="Gene3D" id="3.30.428.10">
    <property type="entry name" value="HIT-like"/>
    <property type="match status" value="1"/>
</dbReference>
<dbReference type="CDD" id="cd01277">
    <property type="entry name" value="HINT_subgroup"/>
    <property type="match status" value="1"/>
</dbReference>
<dbReference type="PANTHER" id="PTHR47670:SF1">
    <property type="entry name" value="ADENYLYLSULFATASE HINT3"/>
    <property type="match status" value="1"/>
</dbReference>
<evidence type="ECO:0000256" key="2">
    <source>
        <dbReference type="PIRSR" id="PIRSR601310-3"/>
    </source>
</evidence>
<dbReference type="SUPFAM" id="SSF54197">
    <property type="entry name" value="HIT-like"/>
    <property type="match status" value="1"/>
</dbReference>
<dbReference type="InterPro" id="IPR001310">
    <property type="entry name" value="Histidine_triad_HIT"/>
</dbReference>
<dbReference type="InterPro" id="IPR011146">
    <property type="entry name" value="HIT-like"/>
</dbReference>
<sequence length="134" mass="15041">MQDCIFCKISKGEIPCDKIYEDEISLAFLDINPVNLGHALVIPKEHFQNIYDLPENIAAHLIKIAKKIGTALKKIGSDGTNITTNNGEAAGQIIFHSHIHVIPRFINDNLSHWPTKKYKEGEVKKIIEKITQAL</sequence>
<comment type="caution">
    <text evidence="5">The sequence shown here is derived from an EMBL/GenBank/DDBJ whole genome shotgun (WGS) entry which is preliminary data.</text>
</comment>
<dbReference type="Proteomes" id="UP000034923">
    <property type="component" value="Unassembled WGS sequence"/>
</dbReference>
<evidence type="ECO:0000259" key="4">
    <source>
        <dbReference type="PROSITE" id="PS51084"/>
    </source>
</evidence>
<dbReference type="EMBL" id="LBQE01000011">
    <property type="protein sequence ID" value="KKP72279.1"/>
    <property type="molecule type" value="Genomic_DNA"/>
</dbReference>
<accession>A0A0G0BS22</accession>
<proteinExistence type="predicted"/>
<evidence type="ECO:0000256" key="1">
    <source>
        <dbReference type="PIRSR" id="PIRSR601310-1"/>
    </source>
</evidence>
<dbReference type="GO" id="GO:0009150">
    <property type="term" value="P:purine ribonucleotide metabolic process"/>
    <property type="evidence" value="ECO:0007669"/>
    <property type="project" value="TreeGrafter"/>
</dbReference>
<dbReference type="PROSITE" id="PS51084">
    <property type="entry name" value="HIT_2"/>
    <property type="match status" value="1"/>
</dbReference>
<dbReference type="InterPro" id="IPR019808">
    <property type="entry name" value="Histidine_triad_CS"/>
</dbReference>
<dbReference type="PRINTS" id="PR00332">
    <property type="entry name" value="HISTRIAD"/>
</dbReference>
<dbReference type="AlphaFoldDB" id="A0A0G0BS22"/>
<feature type="short sequence motif" description="Histidine triad motif" evidence="2 3">
    <location>
        <begin position="96"/>
        <end position="100"/>
    </location>
</feature>
<feature type="domain" description="HIT" evidence="4">
    <location>
        <begin position="5"/>
        <end position="111"/>
    </location>
</feature>
<protein>
    <submittedName>
        <fullName evidence="5">Histidine triad (HIT) protein</fullName>
    </submittedName>
</protein>
<evidence type="ECO:0000313" key="5">
    <source>
        <dbReference type="EMBL" id="KKP72279.1"/>
    </source>
</evidence>
<gene>
    <name evidence="5" type="ORF">UR70_C0011G0010</name>
</gene>
<dbReference type="InterPro" id="IPR039384">
    <property type="entry name" value="HINT"/>
</dbReference>
<dbReference type="PROSITE" id="PS00892">
    <property type="entry name" value="HIT_1"/>
    <property type="match status" value="1"/>
</dbReference>
<dbReference type="GO" id="GO:0047627">
    <property type="term" value="F:adenylylsulfatase activity"/>
    <property type="evidence" value="ECO:0007669"/>
    <property type="project" value="TreeGrafter"/>
</dbReference>
<dbReference type="PANTHER" id="PTHR47670">
    <property type="entry name" value="ADENYLYLSULFATASE HINT3"/>
    <property type="match status" value="1"/>
</dbReference>
<feature type="active site" description="Tele-AMP-histidine intermediate" evidence="1">
    <location>
        <position position="98"/>
    </location>
</feature>
<reference evidence="5 6" key="1">
    <citation type="journal article" date="2015" name="Nature">
        <title>rRNA introns, odd ribosomes, and small enigmatic genomes across a large radiation of phyla.</title>
        <authorList>
            <person name="Brown C.T."/>
            <person name="Hug L.A."/>
            <person name="Thomas B.C."/>
            <person name="Sharon I."/>
            <person name="Castelle C.J."/>
            <person name="Singh A."/>
            <person name="Wilkins M.J."/>
            <person name="Williams K.H."/>
            <person name="Banfield J.F."/>
        </authorList>
    </citation>
    <scope>NUCLEOTIDE SEQUENCE [LARGE SCALE GENOMIC DNA]</scope>
</reference>
<evidence type="ECO:0000313" key="6">
    <source>
        <dbReference type="Proteomes" id="UP000034923"/>
    </source>
</evidence>
<organism evidence="5 6">
    <name type="scientific">Candidatus Nomurabacteria bacterium GW2011_GWB1_35_20</name>
    <dbReference type="NCBI Taxonomy" id="1618740"/>
    <lineage>
        <taxon>Bacteria</taxon>
        <taxon>Candidatus Nomuraibacteriota</taxon>
    </lineage>
</organism>